<feature type="region of interest" description="Disordered" evidence="1">
    <location>
        <begin position="185"/>
        <end position="208"/>
    </location>
</feature>
<accession>A0A0A1WV49</accession>
<sequence length="276" mass="31432">METISLKQRFLEDNMQYKEIKASAELTTIGKFQDIDEIEDEVWVLQCPKGFNLEEELQSQKLKLPGRTNFNSAEAVSVEYAEPETRAFGYCNRKGRYSLRLLPVKGSILLRNRLKVTEGVTLESAEALCPPPSRVPFPDMIKVRHPLHGHQFDKSLRINKSIAERLKKADEISAKLTYEAVTNRTSVKSQNSKLSSQKKKSKTILATNGKNLSDDDDVEFIGEVTPKKKENKRKRKDSKILEEEKGAQLTVGIAKKKKKSDKVEEVAKDLQWLQNI</sequence>
<reference evidence="2" key="1">
    <citation type="submission" date="2014-11" db="EMBL/GenBank/DDBJ databases">
        <authorList>
            <person name="Geib S."/>
        </authorList>
    </citation>
    <scope>NUCLEOTIDE SEQUENCE</scope>
</reference>
<gene>
    <name evidence="2" type="primary">fmt_1</name>
    <name evidence="3" type="synonym">fmt_0</name>
    <name evidence="3" type="ORF">g.6085</name>
    <name evidence="2" type="ORF">g.6086</name>
</gene>
<evidence type="ECO:0000313" key="3">
    <source>
        <dbReference type="EMBL" id="JAD11431.1"/>
    </source>
</evidence>
<dbReference type="EMBL" id="GBXI01011353">
    <property type="protein sequence ID" value="JAD02939.1"/>
    <property type="molecule type" value="Transcribed_RNA"/>
</dbReference>
<evidence type="ECO:0000256" key="1">
    <source>
        <dbReference type="SAM" id="MobiDB-lite"/>
    </source>
</evidence>
<protein>
    <submittedName>
        <fullName evidence="2">Methionyl-tRNA formyltransferase</fullName>
    </submittedName>
</protein>
<dbReference type="GO" id="GO:0016740">
    <property type="term" value="F:transferase activity"/>
    <property type="evidence" value="ECO:0007669"/>
    <property type="project" value="UniProtKB-KW"/>
</dbReference>
<reference evidence="2" key="2">
    <citation type="journal article" date="2015" name="Gigascience">
        <title>Reconstructing a comprehensive transcriptome assembly of a white-pupal translocated strain of the pest fruit fly Bactrocera cucurbitae.</title>
        <authorList>
            <person name="Sim S.B."/>
            <person name="Calla B."/>
            <person name="Hall B."/>
            <person name="DeRego T."/>
            <person name="Geib S.M."/>
        </authorList>
    </citation>
    <scope>NUCLEOTIDE SEQUENCE</scope>
</reference>
<keyword evidence="2" id="KW-0808">Transferase</keyword>
<dbReference type="AlphaFoldDB" id="A0A0A1WV49"/>
<evidence type="ECO:0000313" key="2">
    <source>
        <dbReference type="EMBL" id="JAD02939.1"/>
    </source>
</evidence>
<proteinExistence type="predicted"/>
<name>A0A0A1WV49_ZEUCU</name>
<dbReference type="EMBL" id="GBXI01002861">
    <property type="protein sequence ID" value="JAD11431.1"/>
    <property type="molecule type" value="Transcribed_RNA"/>
</dbReference>
<feature type="compositionally biased region" description="Low complexity" evidence="1">
    <location>
        <begin position="186"/>
        <end position="195"/>
    </location>
</feature>
<organism evidence="2">
    <name type="scientific">Zeugodacus cucurbitae</name>
    <name type="common">Melon fruit fly</name>
    <name type="synonym">Bactrocera cucurbitae</name>
    <dbReference type="NCBI Taxonomy" id="28588"/>
    <lineage>
        <taxon>Eukaryota</taxon>
        <taxon>Metazoa</taxon>
        <taxon>Ecdysozoa</taxon>
        <taxon>Arthropoda</taxon>
        <taxon>Hexapoda</taxon>
        <taxon>Insecta</taxon>
        <taxon>Pterygota</taxon>
        <taxon>Neoptera</taxon>
        <taxon>Endopterygota</taxon>
        <taxon>Diptera</taxon>
        <taxon>Brachycera</taxon>
        <taxon>Muscomorpha</taxon>
        <taxon>Tephritoidea</taxon>
        <taxon>Tephritidae</taxon>
        <taxon>Zeugodacus</taxon>
        <taxon>Zeugodacus</taxon>
    </lineage>
</organism>